<dbReference type="PANTHER" id="PTHR47163">
    <property type="entry name" value="DDE_TNP_IS1595 DOMAIN-CONTAINING PROTEIN"/>
    <property type="match status" value="1"/>
</dbReference>
<dbReference type="InterPro" id="IPR024445">
    <property type="entry name" value="Tnp_ISXO2-like"/>
</dbReference>
<evidence type="ECO:0000259" key="2">
    <source>
        <dbReference type="SMART" id="SM01126"/>
    </source>
</evidence>
<feature type="domain" description="ISXO2-like transposase" evidence="2">
    <location>
        <begin position="143"/>
        <end position="287"/>
    </location>
</feature>
<evidence type="ECO:0000313" key="3">
    <source>
        <dbReference type="EMBL" id="CEM43972.1"/>
    </source>
</evidence>
<sequence>MKEDPIKSAVQALLFDDTAAEERCRSFLVEKGLLLEVPLCGCKTDSDCHPITKVSDKPFFWRCRRKRCPRHGISVSERSGTIANGSPLSYAHFVMLAYKFLKGDTFSSVEAEGYVSGPTITRMFDLFRKIISADIQEIRKKDKIGGEGETVEGDESMFSKRKNNRGRRLRGGGWVVGAVERGTRKRVRLSVVKHRDQETLGEFMQKNVDGKSCYFSDEWAATEKPARRHFAYYDTVCHKKWFRDRQTDVHTNTIEATWRVVKAFVPRRRFGKDTLQQSLDECEWRREFDHNVWEAFWEAARRFTFRVIRRTPEVDAVVHEENLWKEAAREVVAEEKKQLREEERKATEEAKLFNEWKFAAEFVVNEEEELEKERDEKRKRAEDLHSDARRYPCGTVLEPAPLPPLSPSPPPQVKSTIESSAMTTITQVPKQLRETYREREKMRLADIGGEVIREVPEQLLNLIKQPKISPATLQTLPPAILSPPPPPTLSTPWSHLPPMQQPPSKVVLQTL</sequence>
<feature type="compositionally biased region" description="Pro residues" evidence="1">
    <location>
        <begin position="400"/>
        <end position="412"/>
    </location>
</feature>
<reference evidence="3" key="1">
    <citation type="submission" date="2014-11" db="EMBL/GenBank/DDBJ databases">
        <authorList>
            <person name="Otto D Thomas"/>
            <person name="Naeem Raeece"/>
        </authorList>
    </citation>
    <scope>NUCLEOTIDE SEQUENCE</scope>
</reference>
<dbReference type="VEuPathDB" id="CryptoDB:Cvel_7003"/>
<feature type="compositionally biased region" description="Polar residues" evidence="1">
    <location>
        <begin position="413"/>
        <end position="429"/>
    </location>
</feature>
<dbReference type="AlphaFoldDB" id="A0A0G4HIX8"/>
<organism evidence="3">
    <name type="scientific">Chromera velia CCMP2878</name>
    <dbReference type="NCBI Taxonomy" id="1169474"/>
    <lineage>
        <taxon>Eukaryota</taxon>
        <taxon>Sar</taxon>
        <taxon>Alveolata</taxon>
        <taxon>Colpodellida</taxon>
        <taxon>Chromeraceae</taxon>
        <taxon>Chromera</taxon>
    </lineage>
</organism>
<protein>
    <recommendedName>
        <fullName evidence="2">ISXO2-like transposase domain-containing protein</fullName>
    </recommendedName>
</protein>
<feature type="region of interest" description="Disordered" evidence="1">
    <location>
        <begin position="369"/>
        <end position="434"/>
    </location>
</feature>
<gene>
    <name evidence="3" type="ORF">Cvel_7003</name>
</gene>
<dbReference type="InterPro" id="IPR053164">
    <property type="entry name" value="IS1016-like_transposase"/>
</dbReference>
<feature type="region of interest" description="Disordered" evidence="1">
    <location>
        <begin position="480"/>
        <end position="511"/>
    </location>
</feature>
<feature type="compositionally biased region" description="Pro residues" evidence="1">
    <location>
        <begin position="480"/>
        <end position="489"/>
    </location>
</feature>
<accession>A0A0G4HIX8</accession>
<name>A0A0G4HIX8_9ALVE</name>
<dbReference type="SMART" id="SM01126">
    <property type="entry name" value="DDE_Tnp_IS1595"/>
    <property type="match status" value="1"/>
</dbReference>
<dbReference type="Pfam" id="PF12762">
    <property type="entry name" value="DDE_Tnp_IS1595"/>
    <property type="match status" value="1"/>
</dbReference>
<dbReference type="PANTHER" id="PTHR47163:SF2">
    <property type="entry name" value="SI:DKEY-17M8.2"/>
    <property type="match status" value="1"/>
</dbReference>
<evidence type="ECO:0000256" key="1">
    <source>
        <dbReference type="SAM" id="MobiDB-lite"/>
    </source>
</evidence>
<dbReference type="PhylomeDB" id="A0A0G4HIX8"/>
<proteinExistence type="predicted"/>
<dbReference type="EMBL" id="CDMZ01002806">
    <property type="protein sequence ID" value="CEM43972.1"/>
    <property type="molecule type" value="Genomic_DNA"/>
</dbReference>
<feature type="compositionally biased region" description="Basic and acidic residues" evidence="1">
    <location>
        <begin position="371"/>
        <end position="390"/>
    </location>
</feature>